<dbReference type="PhylomeDB" id="B4JKS6"/>
<dbReference type="AlphaFoldDB" id="B4JKS6"/>
<name>B4JKS6_DROGR</name>
<dbReference type="InParanoid" id="B4JKS6"/>
<dbReference type="HOGENOM" id="CLU_046602_0_0_1"/>
<dbReference type="OMA" id="MAQWPLH"/>
<reference evidence="1 2" key="1">
    <citation type="journal article" date="2007" name="Nature">
        <title>Evolution of genes and genomes on the Drosophila phylogeny.</title>
        <authorList>
            <consortium name="Drosophila 12 Genomes Consortium"/>
            <person name="Clark A.G."/>
            <person name="Eisen M.B."/>
            <person name="Smith D.R."/>
            <person name="Bergman C.M."/>
            <person name="Oliver B."/>
            <person name="Markow T.A."/>
            <person name="Kaufman T.C."/>
            <person name="Kellis M."/>
            <person name="Gelbart W."/>
            <person name="Iyer V.N."/>
            <person name="Pollard D.A."/>
            <person name="Sackton T.B."/>
            <person name="Larracuente A.M."/>
            <person name="Singh N.D."/>
            <person name="Abad J.P."/>
            <person name="Abt D.N."/>
            <person name="Adryan B."/>
            <person name="Aguade M."/>
            <person name="Akashi H."/>
            <person name="Anderson W.W."/>
            <person name="Aquadro C.F."/>
            <person name="Ardell D.H."/>
            <person name="Arguello R."/>
            <person name="Artieri C.G."/>
            <person name="Barbash D.A."/>
            <person name="Barker D."/>
            <person name="Barsanti P."/>
            <person name="Batterham P."/>
            <person name="Batzoglou S."/>
            <person name="Begun D."/>
            <person name="Bhutkar A."/>
            <person name="Blanco E."/>
            <person name="Bosak S.A."/>
            <person name="Bradley R.K."/>
            <person name="Brand A.D."/>
            <person name="Brent M.R."/>
            <person name="Brooks A.N."/>
            <person name="Brown R.H."/>
            <person name="Butlin R.K."/>
            <person name="Caggese C."/>
            <person name="Calvi B.R."/>
            <person name="Bernardo de Carvalho A."/>
            <person name="Caspi A."/>
            <person name="Castrezana S."/>
            <person name="Celniker S.E."/>
            <person name="Chang J.L."/>
            <person name="Chapple C."/>
            <person name="Chatterji S."/>
            <person name="Chinwalla A."/>
            <person name="Civetta A."/>
            <person name="Clifton S.W."/>
            <person name="Comeron J.M."/>
            <person name="Costello J.C."/>
            <person name="Coyne J.A."/>
            <person name="Daub J."/>
            <person name="David R.G."/>
            <person name="Delcher A.L."/>
            <person name="Delehaunty K."/>
            <person name="Do C.B."/>
            <person name="Ebling H."/>
            <person name="Edwards K."/>
            <person name="Eickbush T."/>
            <person name="Evans J.D."/>
            <person name="Filipski A."/>
            <person name="Findeiss S."/>
            <person name="Freyhult E."/>
            <person name="Fulton L."/>
            <person name="Fulton R."/>
            <person name="Garcia A.C."/>
            <person name="Gardiner A."/>
            <person name="Garfield D.A."/>
            <person name="Garvin B.E."/>
            <person name="Gibson G."/>
            <person name="Gilbert D."/>
            <person name="Gnerre S."/>
            <person name="Godfrey J."/>
            <person name="Good R."/>
            <person name="Gotea V."/>
            <person name="Gravely B."/>
            <person name="Greenberg A.J."/>
            <person name="Griffiths-Jones S."/>
            <person name="Gross S."/>
            <person name="Guigo R."/>
            <person name="Gustafson E.A."/>
            <person name="Haerty W."/>
            <person name="Hahn M.W."/>
            <person name="Halligan D.L."/>
            <person name="Halpern A.L."/>
            <person name="Halter G.M."/>
            <person name="Han M.V."/>
            <person name="Heger A."/>
            <person name="Hillier L."/>
            <person name="Hinrichs A.S."/>
            <person name="Holmes I."/>
            <person name="Hoskins R.A."/>
            <person name="Hubisz M.J."/>
            <person name="Hultmark D."/>
            <person name="Huntley M.A."/>
            <person name="Jaffe D.B."/>
            <person name="Jagadeeshan S."/>
            <person name="Jeck W.R."/>
            <person name="Johnson J."/>
            <person name="Jones C.D."/>
            <person name="Jordan W.C."/>
            <person name="Karpen G.H."/>
            <person name="Kataoka E."/>
            <person name="Keightley P.D."/>
            <person name="Kheradpour P."/>
            <person name="Kirkness E.F."/>
            <person name="Koerich L.B."/>
            <person name="Kristiansen K."/>
            <person name="Kudrna D."/>
            <person name="Kulathinal R.J."/>
            <person name="Kumar S."/>
            <person name="Kwok R."/>
            <person name="Lander E."/>
            <person name="Langley C.H."/>
            <person name="Lapoint R."/>
            <person name="Lazzaro B.P."/>
            <person name="Lee S.J."/>
            <person name="Levesque L."/>
            <person name="Li R."/>
            <person name="Lin C.F."/>
            <person name="Lin M.F."/>
            <person name="Lindblad-Toh K."/>
            <person name="Llopart A."/>
            <person name="Long M."/>
            <person name="Low L."/>
            <person name="Lozovsky E."/>
            <person name="Lu J."/>
            <person name="Luo M."/>
            <person name="Machado C.A."/>
            <person name="Makalowski W."/>
            <person name="Marzo M."/>
            <person name="Matsuda M."/>
            <person name="Matzkin L."/>
            <person name="McAllister B."/>
            <person name="McBride C.S."/>
            <person name="McKernan B."/>
            <person name="McKernan K."/>
            <person name="Mendez-Lago M."/>
            <person name="Minx P."/>
            <person name="Mollenhauer M.U."/>
            <person name="Montooth K."/>
            <person name="Mount S.M."/>
            <person name="Mu X."/>
            <person name="Myers E."/>
            <person name="Negre B."/>
            <person name="Newfeld S."/>
            <person name="Nielsen R."/>
            <person name="Noor M.A."/>
            <person name="O'Grady P."/>
            <person name="Pachter L."/>
            <person name="Papaceit M."/>
            <person name="Parisi M.J."/>
            <person name="Parisi M."/>
            <person name="Parts L."/>
            <person name="Pedersen J.S."/>
            <person name="Pesole G."/>
            <person name="Phillippy A.M."/>
            <person name="Ponting C.P."/>
            <person name="Pop M."/>
            <person name="Porcelli D."/>
            <person name="Powell J.R."/>
            <person name="Prohaska S."/>
            <person name="Pruitt K."/>
            <person name="Puig M."/>
            <person name="Quesneville H."/>
            <person name="Ram K.R."/>
            <person name="Rand D."/>
            <person name="Rasmussen M.D."/>
            <person name="Reed L.K."/>
            <person name="Reenan R."/>
            <person name="Reily A."/>
            <person name="Remington K.A."/>
            <person name="Rieger T.T."/>
            <person name="Ritchie M.G."/>
            <person name="Robin C."/>
            <person name="Rogers Y.H."/>
            <person name="Rohde C."/>
            <person name="Rozas J."/>
            <person name="Rubenfield M.J."/>
            <person name="Ruiz A."/>
            <person name="Russo S."/>
            <person name="Salzberg S.L."/>
            <person name="Sanchez-Gracia A."/>
            <person name="Saranga D.J."/>
            <person name="Sato H."/>
            <person name="Schaeffer S.W."/>
            <person name="Schatz M.C."/>
            <person name="Schlenke T."/>
            <person name="Schwartz R."/>
            <person name="Segarra C."/>
            <person name="Singh R.S."/>
            <person name="Sirot L."/>
            <person name="Sirota M."/>
            <person name="Sisneros N.B."/>
            <person name="Smith C.D."/>
            <person name="Smith T.F."/>
            <person name="Spieth J."/>
            <person name="Stage D.E."/>
            <person name="Stark A."/>
            <person name="Stephan W."/>
            <person name="Strausberg R.L."/>
            <person name="Strempel S."/>
            <person name="Sturgill D."/>
            <person name="Sutton G."/>
            <person name="Sutton G.G."/>
            <person name="Tao W."/>
            <person name="Teichmann S."/>
            <person name="Tobari Y.N."/>
            <person name="Tomimura Y."/>
            <person name="Tsolas J.M."/>
            <person name="Valente V.L."/>
            <person name="Venter E."/>
            <person name="Venter J.C."/>
            <person name="Vicario S."/>
            <person name="Vieira F.G."/>
            <person name="Vilella A.J."/>
            <person name="Villasante A."/>
            <person name="Walenz B."/>
            <person name="Wang J."/>
            <person name="Wasserman M."/>
            <person name="Watts T."/>
            <person name="Wilson D."/>
            <person name="Wilson R.K."/>
            <person name="Wing R.A."/>
            <person name="Wolfner M.F."/>
            <person name="Wong A."/>
            <person name="Wong G.K."/>
            <person name="Wu C.I."/>
            <person name="Wu G."/>
            <person name="Yamamoto D."/>
            <person name="Yang H.P."/>
            <person name="Yang S.P."/>
            <person name="Yorke J.A."/>
            <person name="Yoshida K."/>
            <person name="Zdobnov E."/>
            <person name="Zhang P."/>
            <person name="Zhang Y."/>
            <person name="Zimin A.V."/>
            <person name="Baldwin J."/>
            <person name="Abdouelleil A."/>
            <person name="Abdulkadir J."/>
            <person name="Abebe A."/>
            <person name="Abera B."/>
            <person name="Abreu J."/>
            <person name="Acer S.C."/>
            <person name="Aftuck L."/>
            <person name="Alexander A."/>
            <person name="An P."/>
            <person name="Anderson E."/>
            <person name="Anderson S."/>
            <person name="Arachi H."/>
            <person name="Azer M."/>
            <person name="Bachantsang P."/>
            <person name="Barry A."/>
            <person name="Bayul T."/>
            <person name="Berlin A."/>
            <person name="Bessette D."/>
            <person name="Bloom T."/>
            <person name="Blye J."/>
            <person name="Boguslavskiy L."/>
            <person name="Bonnet C."/>
            <person name="Boukhgalter B."/>
            <person name="Bourzgui I."/>
            <person name="Brown A."/>
            <person name="Cahill P."/>
            <person name="Channer S."/>
            <person name="Cheshatsang Y."/>
            <person name="Chuda L."/>
            <person name="Citroen M."/>
            <person name="Collymore A."/>
            <person name="Cooke P."/>
            <person name="Costello M."/>
            <person name="D'Aco K."/>
            <person name="Daza R."/>
            <person name="De Haan G."/>
            <person name="DeGray S."/>
            <person name="DeMaso C."/>
            <person name="Dhargay N."/>
            <person name="Dooley K."/>
            <person name="Dooley E."/>
            <person name="Doricent M."/>
            <person name="Dorje P."/>
            <person name="Dorjee K."/>
            <person name="Dupes A."/>
            <person name="Elong R."/>
            <person name="Falk J."/>
            <person name="Farina A."/>
            <person name="Faro S."/>
            <person name="Ferguson D."/>
            <person name="Fisher S."/>
            <person name="Foley C.D."/>
            <person name="Franke A."/>
            <person name="Friedrich D."/>
            <person name="Gadbois L."/>
            <person name="Gearin G."/>
            <person name="Gearin C.R."/>
            <person name="Giannoukos G."/>
            <person name="Goode T."/>
            <person name="Graham J."/>
            <person name="Grandbois E."/>
            <person name="Grewal S."/>
            <person name="Gyaltsen K."/>
            <person name="Hafez N."/>
            <person name="Hagos B."/>
            <person name="Hall J."/>
            <person name="Henson C."/>
            <person name="Hollinger A."/>
            <person name="Honan T."/>
            <person name="Huard M.D."/>
            <person name="Hughes L."/>
            <person name="Hurhula B."/>
            <person name="Husby M.E."/>
            <person name="Kamat A."/>
            <person name="Kanga B."/>
            <person name="Kashin S."/>
            <person name="Khazanovich D."/>
            <person name="Kisner P."/>
            <person name="Lance K."/>
            <person name="Lara M."/>
            <person name="Lee W."/>
            <person name="Lennon N."/>
            <person name="Letendre F."/>
            <person name="LeVine R."/>
            <person name="Lipovsky A."/>
            <person name="Liu X."/>
            <person name="Liu J."/>
            <person name="Liu S."/>
            <person name="Lokyitsang T."/>
            <person name="Lokyitsang Y."/>
            <person name="Lubonja R."/>
            <person name="Lui A."/>
            <person name="MacDonald P."/>
            <person name="Magnisalis V."/>
            <person name="Maru K."/>
            <person name="Matthews C."/>
            <person name="McCusker W."/>
            <person name="McDonough S."/>
            <person name="Mehta T."/>
            <person name="Meldrim J."/>
            <person name="Meneus L."/>
            <person name="Mihai O."/>
            <person name="Mihalev A."/>
            <person name="Mihova T."/>
            <person name="Mittelman R."/>
            <person name="Mlenga V."/>
            <person name="Montmayeur A."/>
            <person name="Mulrain L."/>
            <person name="Navidi A."/>
            <person name="Naylor J."/>
            <person name="Negash T."/>
            <person name="Nguyen T."/>
            <person name="Nguyen N."/>
            <person name="Nicol R."/>
            <person name="Norbu C."/>
            <person name="Norbu N."/>
            <person name="Novod N."/>
            <person name="O'Neill B."/>
            <person name="Osman S."/>
            <person name="Markiewicz E."/>
            <person name="Oyono O.L."/>
            <person name="Patti C."/>
            <person name="Phunkhang P."/>
            <person name="Pierre F."/>
            <person name="Priest M."/>
            <person name="Raghuraman S."/>
            <person name="Rege F."/>
            <person name="Reyes R."/>
            <person name="Rise C."/>
            <person name="Rogov P."/>
            <person name="Ross K."/>
            <person name="Ryan E."/>
            <person name="Settipalli S."/>
            <person name="Shea T."/>
            <person name="Sherpa N."/>
            <person name="Shi L."/>
            <person name="Shih D."/>
            <person name="Sparrow T."/>
            <person name="Spaulding J."/>
            <person name="Stalker J."/>
            <person name="Stange-Thomann N."/>
            <person name="Stavropoulos S."/>
            <person name="Stone C."/>
            <person name="Strader C."/>
            <person name="Tesfaye S."/>
            <person name="Thomson T."/>
            <person name="Thoulutsang Y."/>
            <person name="Thoulutsang D."/>
            <person name="Topham K."/>
            <person name="Topping I."/>
            <person name="Tsamla T."/>
            <person name="Vassiliev H."/>
            <person name="Vo A."/>
            <person name="Wangchuk T."/>
            <person name="Wangdi T."/>
            <person name="Weiand M."/>
            <person name="Wilkinson J."/>
            <person name="Wilson A."/>
            <person name="Yadav S."/>
            <person name="Young G."/>
            <person name="Yu Q."/>
            <person name="Zembek L."/>
            <person name="Zhong D."/>
            <person name="Zimmer A."/>
            <person name="Zwirko Z."/>
            <person name="Jaffe D.B."/>
            <person name="Alvarez P."/>
            <person name="Brockman W."/>
            <person name="Butler J."/>
            <person name="Chin C."/>
            <person name="Gnerre S."/>
            <person name="Grabherr M."/>
            <person name="Kleber M."/>
            <person name="Mauceli E."/>
            <person name="MacCallum I."/>
        </authorList>
    </citation>
    <scope>NUCLEOTIDE SEQUENCE [LARGE SCALE GENOMIC DNA]</scope>
    <source>
        <strain evidence="2">Tucson 15287-2541.00</strain>
    </source>
</reference>
<evidence type="ECO:0000313" key="2">
    <source>
        <dbReference type="Proteomes" id="UP000001070"/>
    </source>
</evidence>
<accession>B4JKS6</accession>
<proteinExistence type="predicted"/>
<evidence type="ECO:0000313" key="1">
    <source>
        <dbReference type="EMBL" id="EDW00179.1"/>
    </source>
</evidence>
<sequence length="429" mass="49461">MEVPVGGGKESTERSTRLSRQHIVRLSIAEQVAIYRTNEAMRPLCDSVWRRSHKRLDFRQLERELSGEPLSFFVNHMMDNYRSAYFIADRLQENLNVLERAGVRALINVHHCKLLLSSSESQRQNDDGDAQQVRVAAVLGGALMPQWPLHALPKILCNLRRLKVHCDVQVHFIQQFPQLEQLMLCGNVSQSALTGILERCKQLDHLFIKCPEPTFSLHGIINLSKLQDLSIPMSMFLDIHEKVLSLPELHYLELTKGGQNSEELTIECLGHMLQIRPNDIEIVRLNCSRFKGSDWMRELDLQRCGRLQGLVLNNCRFHERKICNMNMPYVANYLVLSGCPDLSDSQLVDMIKKCSHLSELYLIDCPLLNGQVLYEIYRIRHNLKLDYPLSIILDQCELIKTEYQKAADFYNCGPSVAVQVRVRVRVRVF</sequence>
<dbReference type="Gene3D" id="3.80.10.10">
    <property type="entry name" value="Ribonuclease Inhibitor"/>
    <property type="match status" value="1"/>
</dbReference>
<dbReference type="InterPro" id="IPR032675">
    <property type="entry name" value="LRR_dom_sf"/>
</dbReference>
<dbReference type="SUPFAM" id="SSF52047">
    <property type="entry name" value="RNI-like"/>
    <property type="match status" value="1"/>
</dbReference>
<dbReference type="eggNOG" id="ENOG502TFWD">
    <property type="taxonomic scope" value="Eukaryota"/>
</dbReference>
<dbReference type="OrthoDB" id="550575at2759"/>
<dbReference type="EMBL" id="CH916370">
    <property type="protein sequence ID" value="EDW00179.1"/>
    <property type="molecule type" value="Genomic_DNA"/>
</dbReference>
<dbReference type="Proteomes" id="UP000001070">
    <property type="component" value="Unassembled WGS sequence"/>
</dbReference>
<protein>
    <submittedName>
        <fullName evidence="1">GH12725</fullName>
    </submittedName>
</protein>
<keyword evidence="2" id="KW-1185">Reference proteome</keyword>
<organism evidence="2">
    <name type="scientific">Drosophila grimshawi</name>
    <name type="common">Hawaiian fruit fly</name>
    <name type="synonym">Idiomyia grimshawi</name>
    <dbReference type="NCBI Taxonomy" id="7222"/>
    <lineage>
        <taxon>Eukaryota</taxon>
        <taxon>Metazoa</taxon>
        <taxon>Ecdysozoa</taxon>
        <taxon>Arthropoda</taxon>
        <taxon>Hexapoda</taxon>
        <taxon>Insecta</taxon>
        <taxon>Pterygota</taxon>
        <taxon>Neoptera</taxon>
        <taxon>Endopterygota</taxon>
        <taxon>Diptera</taxon>
        <taxon>Brachycera</taxon>
        <taxon>Muscomorpha</taxon>
        <taxon>Ephydroidea</taxon>
        <taxon>Drosophilidae</taxon>
        <taxon>Drosophila</taxon>
        <taxon>Hawaiian Drosophila</taxon>
    </lineage>
</organism>
<gene>
    <name evidence="1" type="primary">Dgri\GH12725</name>
    <name evidence="1" type="ORF">Dgri_GH12725</name>
</gene>